<feature type="compositionally biased region" description="Basic and acidic residues" evidence="2">
    <location>
        <begin position="413"/>
        <end position="433"/>
    </location>
</feature>
<dbReference type="GO" id="GO:0005085">
    <property type="term" value="F:guanyl-nucleotide exchange factor activity"/>
    <property type="evidence" value="ECO:0007669"/>
    <property type="project" value="InterPro"/>
</dbReference>
<sequence>MSYYQELAELTRLLTDENYMKQRIFSNYYRVAFYGKILGDEDGKEYIYKEPNTTMLTVFTEKLMIQFKSKYGNDNVIKLGNTPMNSSESDPSKLYIQIGAVETSFTEQEVPSRSSEWLKNYNLSRFVMDQPFTKSGAAQGSHEDQWIRRTTFVIDKALPFVEKRSLVKSKEWCDISPIENAISLIQGKIESLSSELNTSQPRIKILQRDLQGSLLTQVNAGPLAIASSFLSEENQNKYDEKLRITLADGLNKFSRTLTVAVKVNKKYIDQDQAVLQEALESALEKFKAELDKYPIFEQLRQAFEQEQAKQREEAENKGNSTLAQMNPNTPRRQTKDVVRSPNIKSAAAFKMAQRSGSLAVRADSPIGTAKKSTFFGSQRQSPASHALATLPLSAQPLEEDDEEKAPAPATDPAEAKAEEKKPEEKPEKKEATEGAKGSFSASYGSILVPVLPQGLPVRSATAPASEEKVPVVVPQADGPTAEIEEKSESAQAKKED</sequence>
<dbReference type="PROSITE" id="PS51651">
    <property type="entry name" value="DOCKER"/>
    <property type="match status" value="1"/>
</dbReference>
<feature type="region of interest" description="Disordered" evidence="2">
    <location>
        <begin position="304"/>
        <end position="341"/>
    </location>
</feature>
<reference evidence="4" key="1">
    <citation type="journal article" date="2020" name="J. Eukaryot. Microbiol.">
        <title>De novo Sequencing, Assembly and Annotation of the Transcriptome for the Free-Living Testate Amoeba Arcella intermedia.</title>
        <authorList>
            <person name="Ribeiro G.M."/>
            <person name="Porfirio-Sousa A.L."/>
            <person name="Maurer-Alcala X.X."/>
            <person name="Katz L.A."/>
            <person name="Lahr D.J.G."/>
        </authorList>
    </citation>
    <scope>NUCLEOTIDE SEQUENCE</scope>
</reference>
<feature type="domain" description="DOCKER" evidence="3">
    <location>
        <begin position="1"/>
        <end position="299"/>
    </location>
</feature>
<evidence type="ECO:0000256" key="2">
    <source>
        <dbReference type="SAM" id="MobiDB-lite"/>
    </source>
</evidence>
<feature type="region of interest" description="Disordered" evidence="2">
    <location>
        <begin position="397"/>
        <end position="439"/>
    </location>
</feature>
<dbReference type="PANTHER" id="PTHR23317">
    <property type="entry name" value="DEDICATOR OF CYTOKINESIS DOCK"/>
    <property type="match status" value="1"/>
</dbReference>
<dbReference type="InterPro" id="IPR026791">
    <property type="entry name" value="DOCK"/>
</dbReference>
<dbReference type="InterPro" id="IPR043162">
    <property type="entry name" value="DOCK_C_lobe_C"/>
</dbReference>
<dbReference type="InterPro" id="IPR046773">
    <property type="entry name" value="DOCKER_Lobe_C"/>
</dbReference>
<organism evidence="4">
    <name type="scientific">Arcella intermedia</name>
    <dbReference type="NCBI Taxonomy" id="1963864"/>
    <lineage>
        <taxon>Eukaryota</taxon>
        <taxon>Amoebozoa</taxon>
        <taxon>Tubulinea</taxon>
        <taxon>Elardia</taxon>
        <taxon>Arcellinida</taxon>
        <taxon>Sphaerothecina</taxon>
        <taxon>Arcellidae</taxon>
        <taxon>Arcella</taxon>
    </lineage>
</organism>
<dbReference type="InterPro" id="IPR046770">
    <property type="entry name" value="DOCKER_Lobe_B"/>
</dbReference>
<dbReference type="GO" id="GO:0007264">
    <property type="term" value="P:small GTPase-mediated signal transduction"/>
    <property type="evidence" value="ECO:0007669"/>
    <property type="project" value="InterPro"/>
</dbReference>
<dbReference type="EMBL" id="GIBP01002108">
    <property type="protein sequence ID" value="NDV31077.1"/>
    <property type="molecule type" value="Transcribed_RNA"/>
</dbReference>
<evidence type="ECO:0000259" key="3">
    <source>
        <dbReference type="PROSITE" id="PS51651"/>
    </source>
</evidence>
<name>A0A6B2L2E6_9EUKA</name>
<feature type="compositionally biased region" description="Basic and acidic residues" evidence="2">
    <location>
        <begin position="306"/>
        <end position="316"/>
    </location>
</feature>
<feature type="compositionally biased region" description="Polar residues" evidence="2">
    <location>
        <begin position="317"/>
        <end position="331"/>
    </location>
</feature>
<dbReference type="Gene3D" id="1.20.58.740">
    <property type="match status" value="1"/>
</dbReference>
<protein>
    <recommendedName>
        <fullName evidence="3">DOCKER domain-containing protein</fullName>
    </recommendedName>
</protein>
<dbReference type="PANTHER" id="PTHR23317:SF76">
    <property type="entry name" value="LD20667P"/>
    <property type="match status" value="1"/>
</dbReference>
<evidence type="ECO:0000256" key="1">
    <source>
        <dbReference type="PROSITE-ProRule" id="PRU00984"/>
    </source>
</evidence>
<evidence type="ECO:0000313" key="4">
    <source>
        <dbReference type="EMBL" id="NDV31077.1"/>
    </source>
</evidence>
<proteinExistence type="inferred from homology"/>
<feature type="region of interest" description="Disordered" evidence="2">
    <location>
        <begin position="458"/>
        <end position="496"/>
    </location>
</feature>
<feature type="compositionally biased region" description="Basic and acidic residues" evidence="2">
    <location>
        <begin position="483"/>
        <end position="496"/>
    </location>
</feature>
<dbReference type="Pfam" id="PF20421">
    <property type="entry name" value="DHR-2_Lobe_C"/>
    <property type="match status" value="1"/>
</dbReference>
<comment type="similarity">
    <text evidence="1">Belongs to the DOCK family.</text>
</comment>
<dbReference type="InterPro" id="IPR027357">
    <property type="entry name" value="DOCKER_dom"/>
</dbReference>
<dbReference type="Pfam" id="PF20422">
    <property type="entry name" value="DHR-2_Lobe_B"/>
    <property type="match status" value="1"/>
</dbReference>
<accession>A0A6B2L2E6</accession>
<dbReference type="AlphaFoldDB" id="A0A6B2L2E6"/>